<dbReference type="Gene3D" id="2.60.40.1890">
    <property type="entry name" value="PCu(A)C copper chaperone"/>
    <property type="match status" value="1"/>
</dbReference>
<organism evidence="2 3">
    <name type="scientific">Brevundimonas denitrificans</name>
    <dbReference type="NCBI Taxonomy" id="1443434"/>
    <lineage>
        <taxon>Bacteria</taxon>
        <taxon>Pseudomonadati</taxon>
        <taxon>Pseudomonadota</taxon>
        <taxon>Alphaproteobacteria</taxon>
        <taxon>Caulobacterales</taxon>
        <taxon>Caulobacteraceae</taxon>
        <taxon>Brevundimonas</taxon>
    </lineage>
</organism>
<evidence type="ECO:0000313" key="2">
    <source>
        <dbReference type="EMBL" id="GLS01577.1"/>
    </source>
</evidence>
<evidence type="ECO:0000256" key="1">
    <source>
        <dbReference type="SAM" id="SignalP"/>
    </source>
</evidence>
<keyword evidence="1" id="KW-0732">Signal</keyword>
<dbReference type="PROSITE" id="PS51257">
    <property type="entry name" value="PROKAR_LIPOPROTEIN"/>
    <property type="match status" value="1"/>
</dbReference>
<feature type="chain" id="PRO_5046339126" description="Copper chaperone PCu(A)C" evidence="1">
    <location>
        <begin position="23"/>
        <end position="161"/>
    </location>
</feature>
<dbReference type="Pfam" id="PF04314">
    <property type="entry name" value="PCuAC"/>
    <property type="match status" value="1"/>
</dbReference>
<keyword evidence="3" id="KW-1185">Reference proteome</keyword>
<dbReference type="InterPro" id="IPR036182">
    <property type="entry name" value="PCuAC_sf"/>
</dbReference>
<sequence>MTRPLILVAALLTLAACSPGDAGGSGEAATVRVAGAICRPTPVGRQMTGCYLTLTAATADRLVSVNSPDANMVQIHESRIESGMMMMGELREGLPLPAGETVTLEPGGNHLMLMGVKEPLVAGDTVALTLTFESSPPVEVTATVGQPAVAETGGTAAPAAA</sequence>
<feature type="signal peptide" evidence="1">
    <location>
        <begin position="1"/>
        <end position="22"/>
    </location>
</feature>
<dbReference type="SUPFAM" id="SSF110087">
    <property type="entry name" value="DR1885-like metal-binding protein"/>
    <property type="match status" value="1"/>
</dbReference>
<evidence type="ECO:0000313" key="3">
    <source>
        <dbReference type="Proteomes" id="UP001156921"/>
    </source>
</evidence>
<accession>A0ABQ6BK47</accession>
<dbReference type="Proteomes" id="UP001156921">
    <property type="component" value="Unassembled WGS sequence"/>
</dbReference>
<name>A0ABQ6BK47_9CAUL</name>
<comment type="caution">
    <text evidence="2">The sequence shown here is derived from an EMBL/GenBank/DDBJ whole genome shotgun (WGS) entry which is preliminary data.</text>
</comment>
<evidence type="ECO:0008006" key="4">
    <source>
        <dbReference type="Google" id="ProtNLM"/>
    </source>
</evidence>
<dbReference type="RefSeq" id="WP_284222436.1">
    <property type="nucleotide sequence ID" value="NZ_BSOY01000030.1"/>
</dbReference>
<dbReference type="PANTHER" id="PTHR36302">
    <property type="entry name" value="BLR7088 PROTEIN"/>
    <property type="match status" value="1"/>
</dbReference>
<proteinExistence type="predicted"/>
<reference evidence="3" key="1">
    <citation type="journal article" date="2019" name="Int. J. Syst. Evol. Microbiol.">
        <title>The Global Catalogue of Microorganisms (GCM) 10K type strain sequencing project: providing services to taxonomists for standard genome sequencing and annotation.</title>
        <authorList>
            <consortium name="The Broad Institute Genomics Platform"/>
            <consortium name="The Broad Institute Genome Sequencing Center for Infectious Disease"/>
            <person name="Wu L."/>
            <person name="Ma J."/>
        </authorList>
    </citation>
    <scope>NUCLEOTIDE SEQUENCE [LARGE SCALE GENOMIC DNA]</scope>
    <source>
        <strain evidence="3">NBRC 110107</strain>
    </source>
</reference>
<dbReference type="PANTHER" id="PTHR36302:SF1">
    <property type="entry name" value="COPPER CHAPERONE PCU(A)C"/>
    <property type="match status" value="1"/>
</dbReference>
<dbReference type="InterPro" id="IPR058248">
    <property type="entry name" value="Lxx211020-like"/>
</dbReference>
<gene>
    <name evidence="2" type="ORF">GCM10007859_15920</name>
</gene>
<protein>
    <recommendedName>
        <fullName evidence="4">Copper chaperone PCu(A)C</fullName>
    </recommendedName>
</protein>
<dbReference type="EMBL" id="BSOY01000030">
    <property type="protein sequence ID" value="GLS01577.1"/>
    <property type="molecule type" value="Genomic_DNA"/>
</dbReference>
<dbReference type="InterPro" id="IPR007410">
    <property type="entry name" value="LpqE-like"/>
</dbReference>